<dbReference type="AlphaFoldDB" id="A0A6A6XJM8"/>
<gene>
    <name evidence="2" type="ORF">K505DRAFT_415529</name>
</gene>
<dbReference type="PROSITE" id="PS50181">
    <property type="entry name" value="FBOX"/>
    <property type="match status" value="1"/>
</dbReference>
<dbReference type="SMART" id="SM00256">
    <property type="entry name" value="FBOX"/>
    <property type="match status" value="1"/>
</dbReference>
<dbReference type="InterPro" id="IPR036047">
    <property type="entry name" value="F-box-like_dom_sf"/>
</dbReference>
<dbReference type="OrthoDB" id="3695298at2759"/>
<dbReference type="Pfam" id="PF00646">
    <property type="entry name" value="F-box"/>
    <property type="match status" value="1"/>
</dbReference>
<accession>A0A6A6XJM8</accession>
<evidence type="ECO:0000313" key="2">
    <source>
        <dbReference type="EMBL" id="KAF2796736.1"/>
    </source>
</evidence>
<keyword evidence="3" id="KW-1185">Reference proteome</keyword>
<evidence type="ECO:0000259" key="1">
    <source>
        <dbReference type="PROSITE" id="PS50181"/>
    </source>
</evidence>
<name>A0A6A6XJM8_9PLEO</name>
<protein>
    <recommendedName>
        <fullName evidence="1">F-box domain-containing protein</fullName>
    </recommendedName>
</protein>
<dbReference type="EMBL" id="MU001823">
    <property type="protein sequence ID" value="KAF2796736.1"/>
    <property type="molecule type" value="Genomic_DNA"/>
</dbReference>
<dbReference type="Gene3D" id="1.20.1280.50">
    <property type="match status" value="1"/>
</dbReference>
<evidence type="ECO:0000313" key="3">
    <source>
        <dbReference type="Proteomes" id="UP000799757"/>
    </source>
</evidence>
<dbReference type="Proteomes" id="UP000799757">
    <property type="component" value="Unassembled WGS sequence"/>
</dbReference>
<reference evidence="2" key="1">
    <citation type="journal article" date="2020" name="Stud. Mycol.">
        <title>101 Dothideomycetes genomes: a test case for predicting lifestyles and emergence of pathogens.</title>
        <authorList>
            <person name="Haridas S."/>
            <person name="Albert R."/>
            <person name="Binder M."/>
            <person name="Bloem J."/>
            <person name="Labutti K."/>
            <person name="Salamov A."/>
            <person name="Andreopoulos B."/>
            <person name="Baker S."/>
            <person name="Barry K."/>
            <person name="Bills G."/>
            <person name="Bluhm B."/>
            <person name="Cannon C."/>
            <person name="Castanera R."/>
            <person name="Culley D."/>
            <person name="Daum C."/>
            <person name="Ezra D."/>
            <person name="Gonzalez J."/>
            <person name="Henrissat B."/>
            <person name="Kuo A."/>
            <person name="Liang C."/>
            <person name="Lipzen A."/>
            <person name="Lutzoni F."/>
            <person name="Magnuson J."/>
            <person name="Mondo S."/>
            <person name="Nolan M."/>
            <person name="Ohm R."/>
            <person name="Pangilinan J."/>
            <person name="Park H.-J."/>
            <person name="Ramirez L."/>
            <person name="Alfaro M."/>
            <person name="Sun H."/>
            <person name="Tritt A."/>
            <person name="Yoshinaga Y."/>
            <person name="Zwiers L.-H."/>
            <person name="Turgeon B."/>
            <person name="Goodwin S."/>
            <person name="Spatafora J."/>
            <person name="Crous P."/>
            <person name="Grigoriev I."/>
        </authorList>
    </citation>
    <scope>NUCLEOTIDE SEQUENCE</scope>
    <source>
        <strain evidence="2">CBS 109.77</strain>
    </source>
</reference>
<proteinExistence type="predicted"/>
<feature type="domain" description="F-box" evidence="1">
    <location>
        <begin position="56"/>
        <end position="102"/>
    </location>
</feature>
<organism evidence="2 3">
    <name type="scientific">Melanomma pulvis-pyrius CBS 109.77</name>
    <dbReference type="NCBI Taxonomy" id="1314802"/>
    <lineage>
        <taxon>Eukaryota</taxon>
        <taxon>Fungi</taxon>
        <taxon>Dikarya</taxon>
        <taxon>Ascomycota</taxon>
        <taxon>Pezizomycotina</taxon>
        <taxon>Dothideomycetes</taxon>
        <taxon>Pleosporomycetidae</taxon>
        <taxon>Pleosporales</taxon>
        <taxon>Melanommataceae</taxon>
        <taxon>Melanomma</taxon>
    </lineage>
</organism>
<sequence length="453" mass="52472">MGSTQSPMAIDDHGDDDALLPSYLARHTALGFDADDIAALISSIDSSEIRTSQSSASSLPHLPAEIVLHVLDYVPINYVLEWRLVCRGFRDAIDGPVMYDYLQRAELIGYIGPHLETLEPLSEAEYEKLHLLRVRFLHMADERTWSPMEEPRRSGPKWACNYAIFGNDNGWRHDMEQCMVPFAQLDEAIRFRLEPCAVEEYYGALKWCVRLDEAVLDVEVMIQARKMFVDFVFVEVHAYWKDLLFGLLKTETMLRKKMDEKRGSAFTYSFSEDCLRAVRRQRFRSVLDPSDRSDRQLSWAMDLMHPLFGKIQYDRASEPWDGLERAEDDAMIILMILRREACMNAKEVAYLTQLARDRAAMVEELKAISELFSKWKKNLYSTKAFHSSFMETMPTVALNPLFWSDEIIREEAERVRKWQSQKRMIEQVVTLLEASNEVLELSEDAFDDVGSEV</sequence>
<dbReference type="SUPFAM" id="SSF81383">
    <property type="entry name" value="F-box domain"/>
    <property type="match status" value="1"/>
</dbReference>
<dbReference type="InterPro" id="IPR001810">
    <property type="entry name" value="F-box_dom"/>
</dbReference>